<dbReference type="GO" id="GO:0055129">
    <property type="term" value="P:L-proline biosynthetic process"/>
    <property type="evidence" value="ECO:0007669"/>
    <property type="project" value="UniProtKB-UniRule"/>
</dbReference>
<feature type="domain" description="Pyrroline-5-carboxylate reductase catalytic N-terminal" evidence="8">
    <location>
        <begin position="22"/>
        <end position="112"/>
    </location>
</feature>
<dbReference type="EMBL" id="DRPZ01000139">
    <property type="protein sequence ID" value="HGY09425.1"/>
    <property type="molecule type" value="Genomic_DNA"/>
</dbReference>
<dbReference type="FunFam" id="1.10.3730.10:FF:000001">
    <property type="entry name" value="Pyrroline-5-carboxylate reductase"/>
    <property type="match status" value="1"/>
</dbReference>
<proteinExistence type="inferred from homology"/>
<evidence type="ECO:0000256" key="3">
    <source>
        <dbReference type="ARBA" id="ARBA00023002"/>
    </source>
</evidence>
<keyword evidence="4" id="KW-0963">Cytoplasm</keyword>
<dbReference type="NCBIfam" id="TIGR00112">
    <property type="entry name" value="proC"/>
    <property type="match status" value="1"/>
</dbReference>
<dbReference type="EC" id="1.5.1.2" evidence="4 5"/>
<accession>A0A7C4V5M5</accession>
<comment type="pathway">
    <text evidence="4 7">Amino-acid biosynthesis; L-proline biosynthesis; L-proline from L-glutamate 5-semialdehyde: step 1/1.</text>
</comment>
<evidence type="ECO:0000256" key="2">
    <source>
        <dbReference type="ARBA" id="ARBA00022857"/>
    </source>
</evidence>
<dbReference type="PIRSF" id="PIRSF000193">
    <property type="entry name" value="Pyrrol-5-carb_rd"/>
    <property type="match status" value="1"/>
</dbReference>
<name>A0A7C4V5M5_9DEIN</name>
<keyword evidence="2 4" id="KW-0521">NADP</keyword>
<comment type="catalytic activity">
    <reaction evidence="4">
        <text>L-proline + NAD(+) = (S)-1-pyrroline-5-carboxylate + NADH + 2 H(+)</text>
        <dbReference type="Rhea" id="RHEA:14105"/>
        <dbReference type="ChEBI" id="CHEBI:15378"/>
        <dbReference type="ChEBI" id="CHEBI:17388"/>
        <dbReference type="ChEBI" id="CHEBI:57540"/>
        <dbReference type="ChEBI" id="CHEBI:57945"/>
        <dbReference type="ChEBI" id="CHEBI:60039"/>
        <dbReference type="EC" id="1.5.1.2"/>
    </reaction>
</comment>
<dbReference type="InterPro" id="IPR036291">
    <property type="entry name" value="NAD(P)-bd_dom_sf"/>
</dbReference>
<keyword evidence="4 7" id="KW-0028">Amino-acid biosynthesis</keyword>
<feature type="binding site" evidence="6">
    <location>
        <begin position="86"/>
        <end position="89"/>
    </location>
    <ligand>
        <name>NADP(+)</name>
        <dbReference type="ChEBI" id="CHEBI:58349"/>
    </ligand>
</feature>
<comment type="similarity">
    <text evidence="1 4 7">Belongs to the pyrroline-5-carboxylate reductase family.</text>
</comment>
<dbReference type="InterPro" id="IPR028939">
    <property type="entry name" value="P5C_Rdtase_cat_N"/>
</dbReference>
<dbReference type="Gene3D" id="1.10.3730.10">
    <property type="entry name" value="ProC C-terminal domain-like"/>
    <property type="match status" value="1"/>
</dbReference>
<dbReference type="Pfam" id="PF14748">
    <property type="entry name" value="P5CR_dimer"/>
    <property type="match status" value="1"/>
</dbReference>
<dbReference type="PROSITE" id="PS00521">
    <property type="entry name" value="P5CR"/>
    <property type="match status" value="1"/>
</dbReference>
<dbReference type="InterPro" id="IPR029036">
    <property type="entry name" value="P5CR_dimer"/>
</dbReference>
<dbReference type="UniPathway" id="UPA00098">
    <property type="reaction ID" value="UER00361"/>
</dbReference>
<comment type="caution">
    <text evidence="10">The sequence shown here is derived from an EMBL/GenBank/DDBJ whole genome shotgun (WGS) entry which is preliminary data.</text>
</comment>
<evidence type="ECO:0000256" key="5">
    <source>
        <dbReference type="NCBIfam" id="TIGR00112"/>
    </source>
</evidence>
<protein>
    <recommendedName>
        <fullName evidence="4 5">Pyrroline-5-carboxylate reductase</fullName>
        <shortName evidence="4">P5C reductase</shortName>
        <shortName evidence="4">P5CR</shortName>
        <ecNumber evidence="4 5">1.5.1.2</ecNumber>
    </recommendedName>
    <alternativeName>
        <fullName evidence="4">PCA reductase</fullName>
    </alternativeName>
</protein>
<dbReference type="AlphaFoldDB" id="A0A7C4V5M5"/>
<dbReference type="GO" id="GO:0005737">
    <property type="term" value="C:cytoplasm"/>
    <property type="evidence" value="ECO:0007669"/>
    <property type="project" value="UniProtKB-SubCell"/>
</dbReference>
<comment type="catalytic activity">
    <reaction evidence="4 7">
        <text>L-proline + NADP(+) = (S)-1-pyrroline-5-carboxylate + NADPH + 2 H(+)</text>
        <dbReference type="Rhea" id="RHEA:14109"/>
        <dbReference type="ChEBI" id="CHEBI:15378"/>
        <dbReference type="ChEBI" id="CHEBI:17388"/>
        <dbReference type="ChEBI" id="CHEBI:57783"/>
        <dbReference type="ChEBI" id="CHEBI:58349"/>
        <dbReference type="ChEBI" id="CHEBI:60039"/>
        <dbReference type="EC" id="1.5.1.2"/>
    </reaction>
</comment>
<evidence type="ECO:0000259" key="9">
    <source>
        <dbReference type="Pfam" id="PF14748"/>
    </source>
</evidence>
<evidence type="ECO:0000256" key="7">
    <source>
        <dbReference type="RuleBase" id="RU003903"/>
    </source>
</evidence>
<reference evidence="10" key="1">
    <citation type="journal article" date="2020" name="mSystems">
        <title>Genome- and Community-Level Interaction Insights into Carbon Utilization and Element Cycling Functions of Hydrothermarchaeota in Hydrothermal Sediment.</title>
        <authorList>
            <person name="Zhou Z."/>
            <person name="Liu Y."/>
            <person name="Xu W."/>
            <person name="Pan J."/>
            <person name="Luo Z.H."/>
            <person name="Li M."/>
        </authorList>
    </citation>
    <scope>NUCLEOTIDE SEQUENCE [LARGE SCALE GENOMIC DNA]</scope>
    <source>
        <strain evidence="10">HyVt-570</strain>
    </source>
</reference>
<dbReference type="SUPFAM" id="SSF48179">
    <property type="entry name" value="6-phosphogluconate dehydrogenase C-terminal domain-like"/>
    <property type="match status" value="1"/>
</dbReference>
<evidence type="ECO:0000256" key="1">
    <source>
        <dbReference type="ARBA" id="ARBA00005525"/>
    </source>
</evidence>
<dbReference type="InterPro" id="IPR053790">
    <property type="entry name" value="P5CR-like_CS"/>
</dbReference>
<feature type="domain" description="Pyrroline-5-carboxylate reductase dimerisation" evidence="9">
    <location>
        <begin position="175"/>
        <end position="277"/>
    </location>
</feature>
<sequence length="281" mass="29589">MPTPSVTNPDGSVKRARLVGMKLVFVGLGKMGRSILEGVLAAEYLSPDTIGVIERDPELTRELGALYGVVPLSDGDLASAERVLVAVQPKQFPEVAERIAHPHLGYVSIMAGVSTAVLARKLGTRRVVRAMPNLAATIRKSTTALTAPREAQEAGDLDFAVHLFKTVGDAYTLPERLFDAFTGMAASAPAYLAVVAEALADGGVKMGIARSEALSFAADVLVATGELMRLKHPAVIKDEVASPGGTTIHGLAALEEGRVRHALVQAVEAATRRGHELGEEE</sequence>
<dbReference type="Pfam" id="PF03807">
    <property type="entry name" value="F420_oxidored"/>
    <property type="match status" value="1"/>
</dbReference>
<organism evidence="10">
    <name type="scientific">Oceanithermus profundus</name>
    <dbReference type="NCBI Taxonomy" id="187137"/>
    <lineage>
        <taxon>Bacteria</taxon>
        <taxon>Thermotogati</taxon>
        <taxon>Deinococcota</taxon>
        <taxon>Deinococci</taxon>
        <taxon>Thermales</taxon>
        <taxon>Thermaceae</taxon>
        <taxon>Oceanithermus</taxon>
    </lineage>
</organism>
<dbReference type="Gene3D" id="3.40.50.720">
    <property type="entry name" value="NAD(P)-binding Rossmann-like Domain"/>
    <property type="match status" value="1"/>
</dbReference>
<keyword evidence="3 4" id="KW-0560">Oxidoreductase</keyword>
<comment type="subcellular location">
    <subcellularLocation>
        <location evidence="4">Cytoplasm</location>
    </subcellularLocation>
</comment>
<dbReference type="InterPro" id="IPR008927">
    <property type="entry name" value="6-PGluconate_DH-like_C_sf"/>
</dbReference>
<gene>
    <name evidence="4 10" type="primary">proC</name>
    <name evidence="10" type="ORF">ENK37_05145</name>
</gene>
<evidence type="ECO:0000256" key="6">
    <source>
        <dbReference type="PIRSR" id="PIRSR000193-1"/>
    </source>
</evidence>
<dbReference type="PANTHER" id="PTHR11645">
    <property type="entry name" value="PYRROLINE-5-CARBOXYLATE REDUCTASE"/>
    <property type="match status" value="1"/>
</dbReference>
<dbReference type="SUPFAM" id="SSF51735">
    <property type="entry name" value="NAD(P)-binding Rossmann-fold domains"/>
    <property type="match status" value="1"/>
</dbReference>
<comment type="function">
    <text evidence="4">Catalyzes the reduction of 1-pyrroline-5-carboxylate (PCA) to L-proline.</text>
</comment>
<evidence type="ECO:0000256" key="4">
    <source>
        <dbReference type="HAMAP-Rule" id="MF_01925"/>
    </source>
</evidence>
<evidence type="ECO:0000259" key="8">
    <source>
        <dbReference type="Pfam" id="PF03807"/>
    </source>
</evidence>
<dbReference type="PANTHER" id="PTHR11645:SF0">
    <property type="entry name" value="PYRROLINE-5-CARBOXYLATE REDUCTASE 3"/>
    <property type="match status" value="1"/>
</dbReference>
<dbReference type="InterPro" id="IPR000304">
    <property type="entry name" value="Pyrroline-COOH_reductase"/>
</dbReference>
<evidence type="ECO:0000313" key="10">
    <source>
        <dbReference type="EMBL" id="HGY09425.1"/>
    </source>
</evidence>
<dbReference type="HAMAP" id="MF_01925">
    <property type="entry name" value="P5C_reductase"/>
    <property type="match status" value="1"/>
</dbReference>
<dbReference type="GO" id="GO:0004735">
    <property type="term" value="F:pyrroline-5-carboxylate reductase activity"/>
    <property type="evidence" value="ECO:0007669"/>
    <property type="project" value="UniProtKB-UniRule"/>
</dbReference>
<dbReference type="Proteomes" id="UP000885759">
    <property type="component" value="Unassembled WGS sequence"/>
</dbReference>
<keyword evidence="4 7" id="KW-0641">Proline biosynthesis</keyword>